<comment type="caution">
    <text evidence="1">The sequence shown here is derived from an EMBL/GenBank/DDBJ whole genome shotgun (WGS) entry which is preliminary data.</text>
</comment>
<dbReference type="OrthoDB" id="7831129at2"/>
<proteinExistence type="predicted"/>
<name>A0A2M8W5Q6_9RHOB</name>
<evidence type="ECO:0000313" key="1">
    <source>
        <dbReference type="EMBL" id="PJI86232.1"/>
    </source>
</evidence>
<organism evidence="1 2">
    <name type="scientific">Yoonia maricola</name>
    <dbReference type="NCBI Taxonomy" id="420999"/>
    <lineage>
        <taxon>Bacteria</taxon>
        <taxon>Pseudomonadati</taxon>
        <taxon>Pseudomonadota</taxon>
        <taxon>Alphaproteobacteria</taxon>
        <taxon>Rhodobacterales</taxon>
        <taxon>Paracoccaceae</taxon>
        <taxon>Yoonia</taxon>
    </lineage>
</organism>
<dbReference type="EMBL" id="PGTY01000002">
    <property type="protein sequence ID" value="PJI86232.1"/>
    <property type="molecule type" value="Genomic_DNA"/>
</dbReference>
<gene>
    <name evidence="1" type="ORF">BC777_2600</name>
</gene>
<dbReference type="AlphaFoldDB" id="A0A2M8W5Q6"/>
<keyword evidence="2" id="KW-1185">Reference proteome</keyword>
<protein>
    <submittedName>
        <fullName evidence="1">Uncharacterized protein</fullName>
    </submittedName>
</protein>
<reference evidence="1 2" key="1">
    <citation type="submission" date="2017-11" db="EMBL/GenBank/DDBJ databases">
        <title>Genomic Encyclopedia of Archaeal and Bacterial Type Strains, Phase II (KMG-II): From Individual Species to Whole Genera.</title>
        <authorList>
            <person name="Goeker M."/>
        </authorList>
    </citation>
    <scope>NUCLEOTIDE SEQUENCE [LARGE SCALE GENOMIC DNA]</scope>
    <source>
        <strain evidence="1 2">DSM 29128</strain>
    </source>
</reference>
<sequence length="257" mass="27789">MSEQTALAQKIAMLTAPDSIDQTGARLISVGRDPEPLTAILREVDDTVLERSLAFVCGDTTVTIVAAGRRLRGIASVTPAKDADIIGQVISRDDPDGVQAAFDLLQELCGTADRLTVRSLPPEPFGKGGERGISATGLTELWGVTMEVIPKPPMEKFLSTNATAFLSVLHIRDGKIVSTAGNFKALQTIWKSQVDTFRKAHAKMVRGEEKAQLVCFEGAFDDGSSAAMALYENEVVLVAYQAKQYGEIQSSWQRIFT</sequence>
<accession>A0A2M8W5Q6</accession>
<dbReference type="RefSeq" id="WP_100368541.1">
    <property type="nucleotide sequence ID" value="NZ_PGTY01000002.1"/>
</dbReference>
<dbReference type="Proteomes" id="UP000228531">
    <property type="component" value="Unassembled WGS sequence"/>
</dbReference>
<evidence type="ECO:0000313" key="2">
    <source>
        <dbReference type="Proteomes" id="UP000228531"/>
    </source>
</evidence>